<dbReference type="InterPro" id="IPR018485">
    <property type="entry name" value="FGGY_C"/>
</dbReference>
<dbReference type="GO" id="GO:0005975">
    <property type="term" value="P:carbohydrate metabolic process"/>
    <property type="evidence" value="ECO:0007669"/>
    <property type="project" value="InterPro"/>
</dbReference>
<evidence type="ECO:0000256" key="2">
    <source>
        <dbReference type="ARBA" id="ARBA00022679"/>
    </source>
</evidence>
<dbReference type="GO" id="GO:0016301">
    <property type="term" value="F:kinase activity"/>
    <property type="evidence" value="ECO:0007669"/>
    <property type="project" value="UniProtKB-KW"/>
</dbReference>
<comment type="caution">
    <text evidence="7">The sequence shown here is derived from an EMBL/GenBank/DDBJ whole genome shotgun (WGS) entry which is preliminary data.</text>
</comment>
<reference evidence="7 8" key="1">
    <citation type="submission" date="2017-07" db="EMBL/GenBank/DDBJ databases">
        <title>Draft Genome Sequences of Select Purple Nonsulfur Bacteria.</title>
        <authorList>
            <person name="Lasarre B."/>
            <person name="Mckinlay J.B."/>
        </authorList>
    </citation>
    <scope>NUCLEOTIDE SEQUENCE [LARGE SCALE GENOMIC DNA]</scope>
    <source>
        <strain evidence="7 8">DSM 11290</strain>
    </source>
</reference>
<sequence length="503" mass="53558">MPCVLGLDIGTTSTIGILISLPDKVLAKTSRPVTFSSPKQGWAEENPEEWWENVAAIVPTLIAEAGIAASDIVAVGVTGMLPAVVLLDREDNLLRPSIQQSDGRCGKEVTELAAEIPEAEFVQKAGNGINQQLVAAKLRWIEKHEPDVFAGIDTVFGSYDYINWRLTAEKAVEQNWALEAGFVDLATGDLSDDLIALGHIPRTAVPRQIGCHEVLGPVSASAAKATGLPEGIPVVGGAADHIASAYAAGITKPGDVLLKFGGAIDIMLASEKAMPDPRMFLDRHLIPGLFMPNGCMATGGSALNWFAEKFARGEAEAAASADLTLHQHLDAIASETPPGADGVEVIPYFLGEKTPLHDPDARGVINGLSLNHDLRHVWRALLESYAYALRHHIEVFNDIGHPTLSYLASDGGSGSRLWMQICADVLQHPVQLLVGHPGSCLGAAWMAAIGAGLTDDWDGVSKFVSYGERVEPDPANANLYDAGYARFRANYEALASACRTLAQ</sequence>
<dbReference type="GO" id="GO:0016773">
    <property type="term" value="F:phosphotransferase activity, alcohol group as acceptor"/>
    <property type="evidence" value="ECO:0007669"/>
    <property type="project" value="InterPro"/>
</dbReference>
<evidence type="ECO:0000313" key="7">
    <source>
        <dbReference type="EMBL" id="RAI30148.1"/>
    </source>
</evidence>
<feature type="domain" description="Carbohydrate kinase FGGY C-terminal" evidence="6">
    <location>
        <begin position="286"/>
        <end position="450"/>
    </location>
</feature>
<evidence type="ECO:0000259" key="5">
    <source>
        <dbReference type="Pfam" id="PF00370"/>
    </source>
</evidence>
<dbReference type="InterPro" id="IPR050406">
    <property type="entry name" value="FGGY_Carb_Kinase"/>
</dbReference>
<protein>
    <submittedName>
        <fullName evidence="7">Carbohydrate kinase</fullName>
    </submittedName>
</protein>
<dbReference type="InterPro" id="IPR000577">
    <property type="entry name" value="Carb_kinase_FGGY"/>
</dbReference>
<evidence type="ECO:0000259" key="6">
    <source>
        <dbReference type="Pfam" id="PF02782"/>
    </source>
</evidence>
<dbReference type="SUPFAM" id="SSF53067">
    <property type="entry name" value="Actin-like ATPase domain"/>
    <property type="match status" value="2"/>
</dbReference>
<dbReference type="AlphaFoldDB" id="A0A327K409"/>
<dbReference type="PROSITE" id="PS00445">
    <property type="entry name" value="FGGY_KINASES_2"/>
    <property type="match status" value="1"/>
</dbReference>
<gene>
    <name evidence="7" type="ORF">CH339_01050</name>
</gene>
<accession>A0A327K409</accession>
<dbReference type="PIRSF" id="PIRSF000538">
    <property type="entry name" value="GlpK"/>
    <property type="match status" value="1"/>
</dbReference>
<dbReference type="Proteomes" id="UP000249299">
    <property type="component" value="Unassembled WGS sequence"/>
</dbReference>
<evidence type="ECO:0000256" key="4">
    <source>
        <dbReference type="RuleBase" id="RU003733"/>
    </source>
</evidence>
<dbReference type="Pfam" id="PF02782">
    <property type="entry name" value="FGGY_C"/>
    <property type="match status" value="1"/>
</dbReference>
<organism evidence="7 8">
    <name type="scientific">Rhodobium orientis</name>
    <dbReference type="NCBI Taxonomy" id="34017"/>
    <lineage>
        <taxon>Bacteria</taxon>
        <taxon>Pseudomonadati</taxon>
        <taxon>Pseudomonadota</taxon>
        <taxon>Alphaproteobacteria</taxon>
        <taxon>Hyphomicrobiales</taxon>
        <taxon>Rhodobiaceae</taxon>
        <taxon>Rhodobium</taxon>
    </lineage>
</organism>
<comment type="similarity">
    <text evidence="1 4">Belongs to the FGGY kinase family.</text>
</comment>
<evidence type="ECO:0000256" key="1">
    <source>
        <dbReference type="ARBA" id="ARBA00009156"/>
    </source>
</evidence>
<dbReference type="PANTHER" id="PTHR43095">
    <property type="entry name" value="SUGAR KINASE"/>
    <property type="match status" value="1"/>
</dbReference>
<dbReference type="InterPro" id="IPR018484">
    <property type="entry name" value="FGGY_N"/>
</dbReference>
<dbReference type="InterPro" id="IPR043129">
    <property type="entry name" value="ATPase_NBD"/>
</dbReference>
<feature type="domain" description="Carbohydrate kinase FGGY N-terminal" evidence="5">
    <location>
        <begin position="4"/>
        <end position="245"/>
    </location>
</feature>
<keyword evidence="2 4" id="KW-0808">Transferase</keyword>
<keyword evidence="3 4" id="KW-0418">Kinase</keyword>
<proteinExistence type="inferred from homology"/>
<evidence type="ECO:0000256" key="3">
    <source>
        <dbReference type="ARBA" id="ARBA00022777"/>
    </source>
</evidence>
<dbReference type="EMBL" id="NPEV01000001">
    <property type="protein sequence ID" value="RAI30148.1"/>
    <property type="molecule type" value="Genomic_DNA"/>
</dbReference>
<dbReference type="CDD" id="cd07804">
    <property type="entry name" value="ASKHA_NBD_FGGY_RrXK-like"/>
    <property type="match status" value="1"/>
</dbReference>
<keyword evidence="8" id="KW-1185">Reference proteome</keyword>
<dbReference type="InterPro" id="IPR018483">
    <property type="entry name" value="Carb_kinase_FGGY_CS"/>
</dbReference>
<evidence type="ECO:0000313" key="8">
    <source>
        <dbReference type="Proteomes" id="UP000249299"/>
    </source>
</evidence>
<dbReference type="PANTHER" id="PTHR43095:SF5">
    <property type="entry name" value="XYLULOSE KINASE"/>
    <property type="match status" value="1"/>
</dbReference>
<name>A0A327K409_9HYPH</name>
<dbReference type="Gene3D" id="3.30.420.40">
    <property type="match status" value="2"/>
</dbReference>
<dbReference type="OrthoDB" id="9805576at2"/>
<dbReference type="RefSeq" id="WP_111432402.1">
    <property type="nucleotide sequence ID" value="NZ_JACIGG010000001.1"/>
</dbReference>
<dbReference type="Pfam" id="PF00370">
    <property type="entry name" value="FGGY_N"/>
    <property type="match status" value="1"/>
</dbReference>